<dbReference type="AlphaFoldDB" id="A0A1C7LNW4"/>
<feature type="region of interest" description="Disordered" evidence="1">
    <location>
        <begin position="1"/>
        <end position="44"/>
    </location>
</feature>
<feature type="region of interest" description="Disordered" evidence="1">
    <location>
        <begin position="65"/>
        <end position="88"/>
    </location>
</feature>
<dbReference type="Proteomes" id="UP000092993">
    <property type="component" value="Unassembled WGS sequence"/>
</dbReference>
<organism evidence="2 3">
    <name type="scientific">Grifola frondosa</name>
    <name type="common">Maitake</name>
    <name type="synonym">Polyporus frondosus</name>
    <dbReference type="NCBI Taxonomy" id="5627"/>
    <lineage>
        <taxon>Eukaryota</taxon>
        <taxon>Fungi</taxon>
        <taxon>Dikarya</taxon>
        <taxon>Basidiomycota</taxon>
        <taxon>Agaricomycotina</taxon>
        <taxon>Agaricomycetes</taxon>
        <taxon>Polyporales</taxon>
        <taxon>Grifolaceae</taxon>
        <taxon>Grifola</taxon>
    </lineage>
</organism>
<feature type="compositionally biased region" description="Polar residues" evidence="1">
    <location>
        <begin position="1"/>
        <end position="18"/>
    </location>
</feature>
<evidence type="ECO:0000256" key="1">
    <source>
        <dbReference type="SAM" id="MobiDB-lite"/>
    </source>
</evidence>
<comment type="caution">
    <text evidence="2">The sequence shown here is derived from an EMBL/GenBank/DDBJ whole genome shotgun (WGS) entry which is preliminary data.</text>
</comment>
<keyword evidence="3" id="KW-1185">Reference proteome</keyword>
<protein>
    <submittedName>
        <fullName evidence="2">Uncharacterized protein</fullName>
    </submittedName>
</protein>
<feature type="compositionally biased region" description="Low complexity" evidence="1">
    <location>
        <begin position="68"/>
        <end position="80"/>
    </location>
</feature>
<gene>
    <name evidence="2" type="ORF">A0H81_14367</name>
</gene>
<sequence length="201" mass="21949">MSSTSTSLRISTECSTECSIDDLETDSPLTPLSDGGDTILPAPGFTPVLAEDPVAQRSHALEASDTFQSAQTLSSPLQSLPGPPESRFNPICRTESTPLFPPEMMPPTNCGLETIMGDPQVQANSSQVADASVLLNISDGHAFFADLIKILNDPDLPFDKYDPKTDTCNGKTVDWSYVWKGMIHPEYINRWDSEGNRIHYN</sequence>
<dbReference type="EMBL" id="LUGG01000041">
    <property type="protein sequence ID" value="OBZ65667.1"/>
    <property type="molecule type" value="Genomic_DNA"/>
</dbReference>
<evidence type="ECO:0000313" key="2">
    <source>
        <dbReference type="EMBL" id="OBZ65667.1"/>
    </source>
</evidence>
<reference evidence="2 3" key="1">
    <citation type="submission" date="2016-03" db="EMBL/GenBank/DDBJ databases">
        <title>Whole genome sequencing of Grifola frondosa 9006-11.</title>
        <authorList>
            <person name="Min B."/>
            <person name="Park H."/>
            <person name="Kim J.-G."/>
            <person name="Cho H."/>
            <person name="Oh Y.-L."/>
            <person name="Kong W.-S."/>
            <person name="Choi I.-G."/>
        </authorList>
    </citation>
    <scope>NUCLEOTIDE SEQUENCE [LARGE SCALE GENOMIC DNA]</scope>
    <source>
        <strain evidence="2 3">9006-11</strain>
    </source>
</reference>
<proteinExistence type="predicted"/>
<evidence type="ECO:0000313" key="3">
    <source>
        <dbReference type="Proteomes" id="UP000092993"/>
    </source>
</evidence>
<accession>A0A1C7LNW4</accession>
<name>A0A1C7LNW4_GRIFR</name>